<dbReference type="InterPro" id="IPR013968">
    <property type="entry name" value="PKS_KR"/>
</dbReference>
<proteinExistence type="inferred from homology"/>
<dbReference type="Gene3D" id="3.30.300.30">
    <property type="match status" value="1"/>
</dbReference>
<dbReference type="InterPro" id="IPR036736">
    <property type="entry name" value="ACP-like_sf"/>
</dbReference>
<dbReference type="PANTHER" id="PTHR22754">
    <property type="entry name" value="DISCO-INTERACTING PROTEIN 2 DIP2 -RELATED"/>
    <property type="match status" value="1"/>
</dbReference>
<dbReference type="GO" id="GO:0070566">
    <property type="term" value="F:adenylyltransferase activity"/>
    <property type="evidence" value="ECO:0007669"/>
    <property type="project" value="TreeGrafter"/>
</dbReference>
<gene>
    <name evidence="6" type="ORF">GCM10011572_52970</name>
    <name evidence="7" type="ORF">GM672_23810</name>
</gene>
<dbReference type="GO" id="GO:0031177">
    <property type="term" value="F:phosphopantetheine binding"/>
    <property type="evidence" value="ECO:0007669"/>
    <property type="project" value="InterPro"/>
</dbReference>
<dbReference type="InterPro" id="IPR009081">
    <property type="entry name" value="PP-bd_ACP"/>
</dbReference>
<dbReference type="AlphaFoldDB" id="A0A6I3T482"/>
<dbReference type="PANTHER" id="PTHR22754:SF32">
    <property type="entry name" value="DISCO-INTERACTING PROTEIN 2"/>
    <property type="match status" value="1"/>
</dbReference>
<dbReference type="OrthoDB" id="5480912at2"/>
<dbReference type="InterPro" id="IPR045851">
    <property type="entry name" value="AMP-bd_C_sf"/>
</dbReference>
<dbReference type="InterPro" id="IPR057326">
    <property type="entry name" value="KR_dom"/>
</dbReference>
<dbReference type="Proteomes" id="UP000622638">
    <property type="component" value="Unassembled WGS sequence"/>
</dbReference>
<evidence type="ECO:0000259" key="5">
    <source>
        <dbReference type="PROSITE" id="PS50075"/>
    </source>
</evidence>
<organism evidence="7 8">
    <name type="scientific">Pseudoduganella buxea</name>
    <dbReference type="NCBI Taxonomy" id="1949069"/>
    <lineage>
        <taxon>Bacteria</taxon>
        <taxon>Pseudomonadati</taxon>
        <taxon>Pseudomonadota</taxon>
        <taxon>Betaproteobacteria</taxon>
        <taxon>Burkholderiales</taxon>
        <taxon>Oxalobacteraceae</taxon>
        <taxon>Telluria group</taxon>
        <taxon>Pseudoduganella</taxon>
    </lineage>
</organism>
<dbReference type="EMBL" id="WNKZ01000101">
    <property type="protein sequence ID" value="MTV55755.1"/>
    <property type="molecule type" value="Genomic_DNA"/>
</dbReference>
<dbReference type="PROSITE" id="PS50075">
    <property type="entry name" value="CARRIER"/>
    <property type="match status" value="2"/>
</dbReference>
<dbReference type="Gene3D" id="3.40.50.12780">
    <property type="entry name" value="N-terminal domain of ligase-like"/>
    <property type="match status" value="1"/>
</dbReference>
<dbReference type="SUPFAM" id="SSF47336">
    <property type="entry name" value="ACP-like"/>
    <property type="match status" value="2"/>
</dbReference>
<dbReference type="Proteomes" id="UP000430634">
    <property type="component" value="Unassembled WGS sequence"/>
</dbReference>
<dbReference type="RefSeq" id="WP_155473015.1">
    <property type="nucleotide sequence ID" value="NZ_BMKG01000045.1"/>
</dbReference>
<evidence type="ECO:0000256" key="1">
    <source>
        <dbReference type="ARBA" id="ARBA00006432"/>
    </source>
</evidence>
<accession>A0A6I3T482</accession>
<feature type="domain" description="Carrier" evidence="5">
    <location>
        <begin position="1134"/>
        <end position="1209"/>
    </location>
</feature>
<dbReference type="Pfam" id="PF00501">
    <property type="entry name" value="AMP-binding"/>
    <property type="match status" value="1"/>
</dbReference>
<evidence type="ECO:0000256" key="2">
    <source>
        <dbReference type="ARBA" id="ARBA00022450"/>
    </source>
</evidence>
<name>A0A6I3T482_9BURK</name>
<dbReference type="Gene3D" id="1.10.1200.10">
    <property type="entry name" value="ACP-like"/>
    <property type="match status" value="2"/>
</dbReference>
<protein>
    <submittedName>
        <fullName evidence="7">SDR family NAD(P)-dependent oxidoreductase</fullName>
    </submittedName>
</protein>
<evidence type="ECO:0000313" key="6">
    <source>
        <dbReference type="EMBL" id="GGC24971.1"/>
    </source>
</evidence>
<dbReference type="InterPro" id="IPR000873">
    <property type="entry name" value="AMP-dep_synth/lig_dom"/>
</dbReference>
<keyword evidence="3" id="KW-0597">Phosphoprotein</keyword>
<dbReference type="SUPFAM" id="SSF56801">
    <property type="entry name" value="Acetyl-CoA synthetase-like"/>
    <property type="match status" value="1"/>
</dbReference>
<evidence type="ECO:0000313" key="8">
    <source>
        <dbReference type="Proteomes" id="UP000430634"/>
    </source>
</evidence>
<evidence type="ECO:0000313" key="9">
    <source>
        <dbReference type="Proteomes" id="UP000622638"/>
    </source>
</evidence>
<sequence>MPDYHSLEAETAGLSILHGAPLTDDPGAPQCLADALARAARADHGITYLRDKGDSHVLPYAQLHREALRVAAGLAAQGVRPGQPVLLQLTHAAEFLPAFWGCVHAGAVPVPMAVPSLYQPDDQVAARLLHGAERFPGAPLICQPQARAALAGLLAGHGASPLLPLDALLAHAPAAAAHRCDPDQPALYLLTSGSTARPKVVPQTHRRLLARSRATILHNGFHADDVSLNWLPLDHVGGLVMFHLRDVVAGCHQIQAPLTAFLERPLRWLDWCSSHRVTITWAPNFAYHLINQHADEIAAARWDLAPLRFILNGGEPVVASHAHQFMALLRPHGLRDDAMHPAWGMSETCSGIVYNDRFHQLPATRDGHVSVGGPLPGASVRLVDGQQQAVPQGEPGRLQVRGVSVFDGYLGDADANRAAFTADGWFDTGDRGVIEDGQLAIVGRDKDILIINGHNVSAHEIESVIDEVDGVLPSFTAVLPVRAEGDATDRVAAFFASSGAVSDTLLRAVRERLTRKLRLAPDYLVPVTPAAVPKTSIGKIQKEVLAAALRDGRLMPAYLSAGAAWPLLAPTPPGLLHRRVWQETPVPGPAGAVRHIGLAFADDTMQELGNALAARGHTLTRLPLDPHAGPDFPAYLGTQLQIDTLPELIVFAWPTGAGEYGLWNLLSLLQLEGRTLARRRATLLVVGRNVQRVGPGDAPVEAADALPIGVLRAAAQEYPGLTCRHLDIGALPVAALAELLEREAAGCAEREVEVAYRDVRRHVARLAAVPARPRRPAAIRPEGRYLVVGGLGGIGSLVSGALLERLQARVAIVGRGTMPAGPALERYEDLTRRHPGRVAYFSANVTRGDTLEQAVAAAQVWAGGKLDGIFNLAGTFASCAIAELALQDIAPALAGKLHGGEQLYRLATAHAIPLLVQFSSVNGYFGGAGTALYAAANRSQEALAERALGVAGGPDVRCLSWSMWQETGLSAGFAQTELTRQRGYRVLTPEAGVAAFWAALAADCHSPLIGIDAANPAMVAEMMATARPQELQEATPAATQSAPTLPPSAPAVTADTLEGTLSAIWVALLELDEPPEPDDNLFDLGGHSLLLPRMQQDIRARTGFEVEAVQLFQYPTVSTLAAHLRERVQAPAAGAARDFEEDIAAVWREVLELEELDPDDNLFDLGGHSLLLPRICELIRQRTSVELQLVELFQFPTLGALAHHVEAQAGGRSGR</sequence>
<keyword evidence="9" id="KW-1185">Reference proteome</keyword>
<dbReference type="Pfam" id="PF00550">
    <property type="entry name" value="PP-binding"/>
    <property type="match status" value="2"/>
</dbReference>
<dbReference type="SMART" id="SM00823">
    <property type="entry name" value="PKS_PP"/>
    <property type="match status" value="2"/>
</dbReference>
<reference evidence="7 8" key="3">
    <citation type="submission" date="2019-11" db="EMBL/GenBank/DDBJ databases">
        <title>Type strains purchased from KCTC, JCM and DSMZ.</title>
        <authorList>
            <person name="Lu H."/>
        </authorList>
    </citation>
    <scope>NUCLEOTIDE SEQUENCE [LARGE SCALE GENOMIC DNA]</scope>
    <source>
        <strain evidence="7 8">KCTC 52429</strain>
    </source>
</reference>
<feature type="region of interest" description="Disordered" evidence="4">
    <location>
        <begin position="1028"/>
        <end position="1047"/>
    </location>
</feature>
<dbReference type="GO" id="GO:0006633">
    <property type="term" value="P:fatty acid biosynthetic process"/>
    <property type="evidence" value="ECO:0007669"/>
    <property type="project" value="TreeGrafter"/>
</dbReference>
<reference evidence="6" key="4">
    <citation type="submission" date="2024-05" db="EMBL/GenBank/DDBJ databases">
        <authorList>
            <person name="Sun Q."/>
            <person name="Zhou Y."/>
        </authorList>
    </citation>
    <scope>NUCLEOTIDE SEQUENCE</scope>
    <source>
        <strain evidence="6">CGMCC 1.15931</strain>
    </source>
</reference>
<dbReference type="EMBL" id="BMKG01000045">
    <property type="protein sequence ID" value="GGC24971.1"/>
    <property type="molecule type" value="Genomic_DNA"/>
</dbReference>
<evidence type="ECO:0000256" key="4">
    <source>
        <dbReference type="SAM" id="MobiDB-lite"/>
    </source>
</evidence>
<dbReference type="InterPro" id="IPR020806">
    <property type="entry name" value="PKS_PP-bd"/>
</dbReference>
<dbReference type="Gene3D" id="3.40.50.720">
    <property type="entry name" value="NAD(P)-binding Rossmann-like Domain"/>
    <property type="match status" value="1"/>
</dbReference>
<dbReference type="GO" id="GO:0005886">
    <property type="term" value="C:plasma membrane"/>
    <property type="evidence" value="ECO:0007669"/>
    <property type="project" value="TreeGrafter"/>
</dbReference>
<comment type="caution">
    <text evidence="7">The sequence shown here is derived from an EMBL/GenBank/DDBJ whole genome shotgun (WGS) entry which is preliminary data.</text>
</comment>
<dbReference type="SMART" id="SM00822">
    <property type="entry name" value="PKS_KR"/>
    <property type="match status" value="1"/>
</dbReference>
<reference evidence="9" key="2">
    <citation type="journal article" date="2019" name="Int. J. Syst. Evol. Microbiol.">
        <title>The Global Catalogue of Microorganisms (GCM) 10K type strain sequencing project: providing services to taxonomists for standard genome sequencing and annotation.</title>
        <authorList>
            <consortium name="The Broad Institute Genomics Platform"/>
            <consortium name="The Broad Institute Genome Sequencing Center for Infectious Disease"/>
            <person name="Wu L."/>
            <person name="Ma J."/>
        </authorList>
    </citation>
    <scope>NUCLEOTIDE SEQUENCE [LARGE SCALE GENOMIC DNA]</scope>
    <source>
        <strain evidence="9">CGMCC 1.15931</strain>
    </source>
</reference>
<dbReference type="Pfam" id="PF08659">
    <property type="entry name" value="KR"/>
    <property type="match status" value="1"/>
</dbReference>
<keyword evidence="2" id="KW-0596">Phosphopantetheine</keyword>
<evidence type="ECO:0000256" key="3">
    <source>
        <dbReference type="ARBA" id="ARBA00022553"/>
    </source>
</evidence>
<evidence type="ECO:0000313" key="7">
    <source>
        <dbReference type="EMBL" id="MTV55755.1"/>
    </source>
</evidence>
<comment type="similarity">
    <text evidence="1">Belongs to the ATP-dependent AMP-binding enzyme family.</text>
</comment>
<dbReference type="InterPro" id="IPR042099">
    <property type="entry name" value="ANL_N_sf"/>
</dbReference>
<dbReference type="SUPFAM" id="SSF51735">
    <property type="entry name" value="NAD(P)-binding Rossmann-fold domains"/>
    <property type="match status" value="2"/>
</dbReference>
<reference evidence="6" key="1">
    <citation type="journal article" date="2014" name="Int. J. Syst. Evol. Microbiol.">
        <title>Complete genome of a new Firmicutes species belonging to the dominant human colonic microbiota ('Ruminococcus bicirculans') reveals two chromosomes and a selective capacity to utilize plant glucans.</title>
        <authorList>
            <consortium name="NISC Comparative Sequencing Program"/>
            <person name="Wegmann U."/>
            <person name="Louis P."/>
            <person name="Goesmann A."/>
            <person name="Henrissat B."/>
            <person name="Duncan S.H."/>
            <person name="Flint H.J."/>
        </authorList>
    </citation>
    <scope>NUCLEOTIDE SEQUENCE</scope>
    <source>
        <strain evidence="6">CGMCC 1.15931</strain>
    </source>
</reference>
<feature type="domain" description="Carrier" evidence="5">
    <location>
        <begin position="1052"/>
        <end position="1128"/>
    </location>
</feature>
<dbReference type="InterPro" id="IPR036291">
    <property type="entry name" value="NAD(P)-bd_dom_sf"/>
</dbReference>